<dbReference type="Proteomes" id="UP001415857">
    <property type="component" value="Unassembled WGS sequence"/>
</dbReference>
<dbReference type="SMART" id="SM00915">
    <property type="entry name" value="Jacalin"/>
    <property type="match status" value="2"/>
</dbReference>
<dbReference type="EMBL" id="JBBPBK010000008">
    <property type="protein sequence ID" value="KAK9279575.1"/>
    <property type="molecule type" value="Genomic_DNA"/>
</dbReference>
<evidence type="ECO:0000313" key="6">
    <source>
        <dbReference type="EMBL" id="KAK9279575.1"/>
    </source>
</evidence>
<organism evidence="6 7">
    <name type="scientific">Liquidambar formosana</name>
    <name type="common">Formosan gum</name>
    <dbReference type="NCBI Taxonomy" id="63359"/>
    <lineage>
        <taxon>Eukaryota</taxon>
        <taxon>Viridiplantae</taxon>
        <taxon>Streptophyta</taxon>
        <taxon>Embryophyta</taxon>
        <taxon>Tracheophyta</taxon>
        <taxon>Spermatophyta</taxon>
        <taxon>Magnoliopsida</taxon>
        <taxon>eudicotyledons</taxon>
        <taxon>Gunneridae</taxon>
        <taxon>Pentapetalae</taxon>
        <taxon>Saxifragales</taxon>
        <taxon>Altingiaceae</taxon>
        <taxon>Liquidambar</taxon>
    </lineage>
</organism>
<dbReference type="PROSITE" id="PS51752">
    <property type="entry name" value="JACALIN_LECTIN"/>
    <property type="match status" value="2"/>
</dbReference>
<name>A0AAP0RNY9_LIQFO</name>
<keyword evidence="4" id="KW-0472">Membrane</keyword>
<feature type="domain" description="Jacalin-type lectin" evidence="5">
    <location>
        <begin position="40"/>
        <end position="183"/>
    </location>
</feature>
<evidence type="ECO:0000256" key="2">
    <source>
        <dbReference type="ARBA" id="ARBA00022734"/>
    </source>
</evidence>
<dbReference type="PANTHER" id="PTHR47293:SF66">
    <property type="entry name" value="JACALIN-RELATED LECTIN 11-RELATED"/>
    <property type="match status" value="1"/>
</dbReference>
<keyword evidence="2" id="KW-0430">Lectin</keyword>
<protein>
    <recommendedName>
        <fullName evidence="5">Jacalin-type lectin domain-containing protein</fullName>
    </recommendedName>
</protein>
<dbReference type="FunFam" id="2.100.10.30:FF:000001">
    <property type="entry name" value="Jacalin-related lectin 33"/>
    <property type="match status" value="2"/>
</dbReference>
<dbReference type="CDD" id="cd09612">
    <property type="entry name" value="Jacalin"/>
    <property type="match status" value="2"/>
</dbReference>
<proteinExistence type="inferred from homology"/>
<evidence type="ECO:0000259" key="5">
    <source>
        <dbReference type="PROSITE" id="PS51752"/>
    </source>
</evidence>
<comment type="similarity">
    <text evidence="1">Belongs to the jacalin lectin family.</text>
</comment>
<evidence type="ECO:0000256" key="4">
    <source>
        <dbReference type="SAM" id="Phobius"/>
    </source>
</evidence>
<evidence type="ECO:0000313" key="7">
    <source>
        <dbReference type="Proteomes" id="UP001415857"/>
    </source>
</evidence>
<dbReference type="Gene3D" id="2.100.10.30">
    <property type="entry name" value="Jacalin-like lectin domain"/>
    <property type="match status" value="2"/>
</dbReference>
<dbReference type="GO" id="GO:0030246">
    <property type="term" value="F:carbohydrate binding"/>
    <property type="evidence" value="ECO:0007669"/>
    <property type="project" value="UniProtKB-KW"/>
</dbReference>
<reference evidence="6 7" key="1">
    <citation type="journal article" date="2024" name="Plant J.">
        <title>Genome sequences and population genomics reveal climatic adaptation and genomic divergence between two closely related sweetgum species.</title>
        <authorList>
            <person name="Xu W.Q."/>
            <person name="Ren C.Q."/>
            <person name="Zhang X.Y."/>
            <person name="Comes H.P."/>
            <person name="Liu X.H."/>
            <person name="Li Y.G."/>
            <person name="Kettle C.J."/>
            <person name="Jalonen R."/>
            <person name="Gaisberger H."/>
            <person name="Ma Y.Z."/>
            <person name="Qiu Y.X."/>
        </authorList>
    </citation>
    <scope>NUCLEOTIDE SEQUENCE [LARGE SCALE GENOMIC DNA]</scope>
    <source>
        <strain evidence="6">Hangzhou</strain>
    </source>
</reference>
<dbReference type="AlphaFoldDB" id="A0AAP0RNY9"/>
<dbReference type="InterPro" id="IPR036404">
    <property type="entry name" value="Jacalin-like_lectin_dom_sf"/>
</dbReference>
<dbReference type="InterPro" id="IPR001229">
    <property type="entry name" value="Jacalin-like_lectin_dom"/>
</dbReference>
<evidence type="ECO:0000256" key="1">
    <source>
        <dbReference type="ARBA" id="ARBA00006568"/>
    </source>
</evidence>
<feature type="domain" description="Jacalin-type lectin" evidence="5">
    <location>
        <begin position="188"/>
        <end position="331"/>
    </location>
</feature>
<keyword evidence="3" id="KW-0677">Repeat</keyword>
<keyword evidence="4" id="KW-1133">Transmembrane helix</keyword>
<keyword evidence="7" id="KW-1185">Reference proteome</keyword>
<comment type="caution">
    <text evidence="6">The sequence shown here is derived from an EMBL/GenBank/DDBJ whole genome shotgun (WGS) entry which is preliminary data.</text>
</comment>
<evidence type="ECO:0000256" key="3">
    <source>
        <dbReference type="ARBA" id="ARBA00022737"/>
    </source>
</evidence>
<gene>
    <name evidence="6" type="ORF">L1049_013254</name>
</gene>
<dbReference type="Pfam" id="PF01419">
    <property type="entry name" value="Jacalin"/>
    <property type="match status" value="2"/>
</dbReference>
<sequence>MVRPILSQLSLGVHTFMLLSIVVAVIMLQGGGPCSRLEGCLSMGPWGGPGGEKWSFNIKGGIKQIMIAHGLAIDSILFKSDDGNGLMEYSTKFGGNGGDRTDKIEIDWPMEYLTGLSGSYDRFYLFGPVVVRSLCFYTNHTKYGPFGSNSGTSLSISMEGGAIVGFHGRAGQFLDAIVVIDAMKVVAPCDAGPWGGVGGKQWDDGVFSSIKEVHVRVGDGVIHAFQFQYNRLDGKPFWSQRHGGPGGKIINRIKLEGTSEFVIGITGFYGSIESNDGFAIRCIYFHTNKSKYGPFGNEVGKYFASGFDGKIVGFHGRSSGYLDAIGVHMAYNSDN</sequence>
<dbReference type="InterPro" id="IPR033734">
    <property type="entry name" value="Jacalin-like_lectin_dom_plant"/>
</dbReference>
<accession>A0AAP0RNY9</accession>
<keyword evidence="4" id="KW-0812">Transmembrane</keyword>
<feature type="transmembrane region" description="Helical" evidence="4">
    <location>
        <begin position="6"/>
        <end position="28"/>
    </location>
</feature>
<dbReference type="PANTHER" id="PTHR47293">
    <property type="entry name" value="JACALIN-RELATED LECTIN 3"/>
    <property type="match status" value="1"/>
</dbReference>
<dbReference type="SUPFAM" id="SSF51101">
    <property type="entry name" value="Mannose-binding lectins"/>
    <property type="match status" value="2"/>
</dbReference>